<gene>
    <name evidence="3" type="ORF">MIT9_P0281</name>
</gene>
<reference evidence="4" key="1">
    <citation type="journal article" date="2024" name="Int. J. Syst. Evol. Microbiol.">
        <title>Methylomarinovum tepidoasis sp. nov., a moderately thermophilic methanotroph of the family Methylothermaceae isolated from a deep-sea hydrothermal field.</title>
        <authorList>
            <person name="Hirayama H."/>
            <person name="Takaki Y."/>
            <person name="Abe M."/>
            <person name="Miyazaki M."/>
            <person name="Uematsu K."/>
            <person name="Matsui Y."/>
            <person name="Takai K."/>
        </authorList>
    </citation>
    <scope>NUCLEOTIDE SEQUENCE [LARGE SCALE GENOMIC DNA]</scope>
    <source>
        <strain evidence="4">IT-9</strain>
    </source>
</reference>
<dbReference type="EMBL" id="AP024714">
    <property type="protein sequence ID" value="BCX80705.1"/>
    <property type="molecule type" value="Genomic_DNA"/>
</dbReference>
<evidence type="ECO:0000313" key="4">
    <source>
        <dbReference type="Proteomes" id="UP001321825"/>
    </source>
</evidence>
<dbReference type="AlphaFoldDB" id="A0AAU9CCR6"/>
<dbReference type="Gene3D" id="3.40.50.980">
    <property type="match status" value="1"/>
</dbReference>
<keyword evidence="1" id="KW-0436">Ligase</keyword>
<dbReference type="InterPro" id="IPR050237">
    <property type="entry name" value="ATP-dep_AMP-bd_enzyme"/>
</dbReference>
<dbReference type="GO" id="GO:0016874">
    <property type="term" value="F:ligase activity"/>
    <property type="evidence" value="ECO:0007669"/>
    <property type="project" value="UniProtKB-KW"/>
</dbReference>
<evidence type="ECO:0000313" key="3">
    <source>
        <dbReference type="EMBL" id="BCX80705.1"/>
    </source>
</evidence>
<evidence type="ECO:0000256" key="1">
    <source>
        <dbReference type="ARBA" id="ARBA00022598"/>
    </source>
</evidence>
<dbReference type="KEGG" id="mcau:MIT9_P0281"/>
<dbReference type="PANTHER" id="PTHR43767:SF8">
    <property type="entry name" value="LONG-CHAIN-FATTY-ACID--COA LIGASE"/>
    <property type="match status" value="1"/>
</dbReference>
<dbReference type="Proteomes" id="UP001321825">
    <property type="component" value="Chromosome"/>
</dbReference>
<proteinExistence type="predicted"/>
<dbReference type="PANTHER" id="PTHR43767">
    <property type="entry name" value="LONG-CHAIN-FATTY-ACID--COA LIGASE"/>
    <property type="match status" value="1"/>
</dbReference>
<name>A0AAU9CCR6_9GAMM</name>
<feature type="domain" description="AMP-dependent synthetase/ligase" evidence="2">
    <location>
        <begin position="30"/>
        <end position="110"/>
    </location>
</feature>
<dbReference type="SUPFAM" id="SSF56801">
    <property type="entry name" value="Acetyl-CoA synthetase-like"/>
    <property type="match status" value="1"/>
</dbReference>
<accession>A0AAU9CCR6</accession>
<dbReference type="RefSeq" id="WP_317705658.1">
    <property type="nucleotide sequence ID" value="NZ_AP024714.1"/>
</dbReference>
<organism evidence="3 4">
    <name type="scientific">Methylomarinovum caldicuralii</name>
    <dbReference type="NCBI Taxonomy" id="438856"/>
    <lineage>
        <taxon>Bacteria</taxon>
        <taxon>Pseudomonadati</taxon>
        <taxon>Pseudomonadota</taxon>
        <taxon>Gammaproteobacteria</taxon>
        <taxon>Methylococcales</taxon>
        <taxon>Methylothermaceae</taxon>
        <taxon>Methylomarinovum</taxon>
    </lineage>
</organism>
<protein>
    <recommendedName>
        <fullName evidence="2">AMP-dependent synthetase/ligase domain-containing protein</fullName>
    </recommendedName>
</protein>
<dbReference type="Pfam" id="PF00501">
    <property type="entry name" value="AMP-binding"/>
    <property type="match status" value="1"/>
</dbReference>
<evidence type="ECO:0000259" key="2">
    <source>
        <dbReference type="Pfam" id="PF00501"/>
    </source>
</evidence>
<sequence>MTDRPWFAHYPPGLPAELPPRRDPSLIALFDRCCRHFADRPALENFGTALSYRRWHDLSRRFAAALQQLGLEKGQRLAIMLPNFLSYPVALTGTLRAGLVVVNLNPLFTPPGS</sequence>
<dbReference type="InterPro" id="IPR000873">
    <property type="entry name" value="AMP-dep_synth/lig_dom"/>
</dbReference>
<keyword evidence="4" id="KW-1185">Reference proteome</keyword>